<protein>
    <submittedName>
        <fullName evidence="2">Uncharacterized protein</fullName>
    </submittedName>
</protein>
<organism evidence="2 3">
    <name type="scientific">Phytophthora megakarya</name>
    <dbReference type="NCBI Taxonomy" id="4795"/>
    <lineage>
        <taxon>Eukaryota</taxon>
        <taxon>Sar</taxon>
        <taxon>Stramenopiles</taxon>
        <taxon>Oomycota</taxon>
        <taxon>Peronosporomycetes</taxon>
        <taxon>Peronosporales</taxon>
        <taxon>Peronosporaceae</taxon>
        <taxon>Phytophthora</taxon>
    </lineage>
</organism>
<feature type="compositionally biased region" description="Basic and acidic residues" evidence="1">
    <location>
        <begin position="30"/>
        <end position="44"/>
    </location>
</feature>
<dbReference type="EMBL" id="NBNE01001871">
    <property type="protein sequence ID" value="OWZ12357.1"/>
    <property type="molecule type" value="Genomic_DNA"/>
</dbReference>
<accession>A0A225W5Q7</accession>
<sequence length="353" mass="39053">MLKLPEDQWRNVRQGKRVAYPETGSAAATEPKRPLTREQKKALKAEFSISSSDDDDMSSDDGALQEDSGTSDQHTPHLIIRLNPKARKVGAPKKAKIKTIASEKSDRKWFETAEQGRKAAGEVTLNGLLEARDRAKTGLAETQRKLAGVLVKYTDANLTKPKFKRMKNPVLILDRFYLLPTKLLDACIAAFPYSNTVETAIAVDCSQPEDIGKVTGPPGAVEVVQIKDVENLKKCVQLGVDMHKRLTEQGIPSLPAGYHDCGQKVASESWTSYPHKRIDGLLDMADFDYSMLYRATGSPMPPSGHYSAATSMKRTRATDDTVMEKSTRDRVLCQVEEPVVDTIILPLNFNNAH</sequence>
<dbReference type="STRING" id="4795.A0A225W5Q7"/>
<name>A0A225W5Q7_9STRA</name>
<reference evidence="3" key="1">
    <citation type="submission" date="2017-03" db="EMBL/GenBank/DDBJ databases">
        <title>Phytopthora megakarya and P. palmivora, two closely related causual agents of cacao black pod achieved similar genome size and gene model numbers by different mechanisms.</title>
        <authorList>
            <person name="Ali S."/>
            <person name="Shao J."/>
            <person name="Larry D.J."/>
            <person name="Kronmiller B."/>
            <person name="Shen D."/>
            <person name="Strem M.D."/>
            <person name="Melnick R.L."/>
            <person name="Guiltinan M.J."/>
            <person name="Tyler B.M."/>
            <person name="Meinhardt L.W."/>
            <person name="Bailey B.A."/>
        </authorList>
    </citation>
    <scope>NUCLEOTIDE SEQUENCE [LARGE SCALE GENOMIC DNA]</scope>
    <source>
        <strain evidence="3">zdho120</strain>
    </source>
</reference>
<dbReference type="Proteomes" id="UP000198211">
    <property type="component" value="Unassembled WGS sequence"/>
</dbReference>
<evidence type="ECO:0000313" key="3">
    <source>
        <dbReference type="Proteomes" id="UP000198211"/>
    </source>
</evidence>
<comment type="caution">
    <text evidence="2">The sequence shown here is derived from an EMBL/GenBank/DDBJ whole genome shotgun (WGS) entry which is preliminary data.</text>
</comment>
<dbReference type="OrthoDB" id="127875at2759"/>
<evidence type="ECO:0000313" key="2">
    <source>
        <dbReference type="EMBL" id="OWZ12357.1"/>
    </source>
</evidence>
<feature type="compositionally biased region" description="Basic and acidic residues" evidence="1">
    <location>
        <begin position="1"/>
        <end position="10"/>
    </location>
</feature>
<proteinExistence type="predicted"/>
<dbReference type="AlphaFoldDB" id="A0A225W5Q7"/>
<feature type="region of interest" description="Disordered" evidence="1">
    <location>
        <begin position="1"/>
        <end position="79"/>
    </location>
</feature>
<gene>
    <name evidence="2" type="ORF">PHMEG_00014499</name>
</gene>
<keyword evidence="3" id="KW-1185">Reference proteome</keyword>
<evidence type="ECO:0000256" key="1">
    <source>
        <dbReference type="SAM" id="MobiDB-lite"/>
    </source>
</evidence>